<dbReference type="HOGENOM" id="CLU_140210_0_0_5"/>
<dbReference type="eggNOG" id="COG4530">
    <property type="taxonomic scope" value="Bacteria"/>
</dbReference>
<sequence>MESTLAKPEWGIKRICQSCGARYYDLNLLPITCPTCNTSYDPEAILKSRRSRSVIMSEKNQSFSLYEESDQLENENDNVISEENDVDLLDDNALIAEDENDGNNKEHRINSINEDNLELNEE</sequence>
<dbReference type="Pfam" id="PF09538">
    <property type="entry name" value="FYDLN_acid"/>
    <property type="match status" value="1"/>
</dbReference>
<dbReference type="STRING" id="1401328.P856_57"/>
<dbReference type="AlphaFoldDB" id="V9TRW7"/>
<dbReference type="EMBL" id="CP006745">
    <property type="protein sequence ID" value="AHC73306.1"/>
    <property type="molecule type" value="Genomic_DNA"/>
</dbReference>
<dbReference type="KEGG" id="efk:P856_57"/>
<organism evidence="2 3">
    <name type="scientific">Candidatus Endolissoclinum faulkneri L5</name>
    <dbReference type="NCBI Taxonomy" id="1401328"/>
    <lineage>
        <taxon>Bacteria</taxon>
        <taxon>Pseudomonadati</taxon>
        <taxon>Pseudomonadota</taxon>
        <taxon>Alphaproteobacteria</taxon>
        <taxon>Rhodospirillales</taxon>
        <taxon>Rhodospirillaceae</taxon>
        <taxon>Candidatus Endolissoclinum</taxon>
    </lineage>
</organism>
<reference evidence="2 3" key="1">
    <citation type="journal article" date="2013" name="PLoS ONE">
        <title>Bacterial endosymbiosis in a chordate host: long-term co-evolution and conservation of secondary metabolism.</title>
        <authorList>
            <person name="Kwan J.C."/>
            <person name="Schmidt E.W."/>
        </authorList>
    </citation>
    <scope>NUCLEOTIDE SEQUENCE [LARGE SCALE GENOMIC DNA]</scope>
    <source>
        <strain evidence="3">faulkneri L5</strain>
    </source>
</reference>
<dbReference type="NCBIfam" id="TIGR02300">
    <property type="entry name" value="FYDLN_acid"/>
    <property type="match status" value="1"/>
</dbReference>
<name>V9TRW7_9PROT</name>
<evidence type="ECO:0000313" key="3">
    <source>
        <dbReference type="Proteomes" id="UP000018700"/>
    </source>
</evidence>
<evidence type="ECO:0000256" key="1">
    <source>
        <dbReference type="SAM" id="MobiDB-lite"/>
    </source>
</evidence>
<gene>
    <name evidence="2" type="ORF">P856_57</name>
</gene>
<accession>V9TRW7</accession>
<dbReference type="InterPro" id="IPR012644">
    <property type="entry name" value="CHP02300_FYDLN_acid"/>
</dbReference>
<protein>
    <recommendedName>
        <fullName evidence="4">TIGR02300 family protein</fullName>
    </recommendedName>
</protein>
<dbReference type="Proteomes" id="UP000018700">
    <property type="component" value="Chromosome"/>
</dbReference>
<proteinExistence type="predicted"/>
<keyword evidence="3" id="KW-1185">Reference proteome</keyword>
<evidence type="ECO:0000313" key="2">
    <source>
        <dbReference type="EMBL" id="AHC73306.1"/>
    </source>
</evidence>
<feature type="region of interest" description="Disordered" evidence="1">
    <location>
        <begin position="97"/>
        <end position="122"/>
    </location>
</feature>
<evidence type="ECO:0008006" key="4">
    <source>
        <dbReference type="Google" id="ProtNLM"/>
    </source>
</evidence>